<evidence type="ECO:0000259" key="8">
    <source>
        <dbReference type="PROSITE" id="PS50928"/>
    </source>
</evidence>
<evidence type="ECO:0000256" key="3">
    <source>
        <dbReference type="ARBA" id="ARBA00022475"/>
    </source>
</evidence>
<dbReference type="CDD" id="cd06261">
    <property type="entry name" value="TM_PBP2"/>
    <property type="match status" value="1"/>
</dbReference>
<dbReference type="eggNOG" id="COG0601">
    <property type="taxonomic scope" value="Bacteria"/>
</dbReference>
<feature type="transmembrane region" description="Helical" evidence="7">
    <location>
        <begin position="279"/>
        <end position="304"/>
    </location>
</feature>
<keyword evidence="2 7" id="KW-0813">Transport</keyword>
<dbReference type="Proteomes" id="UP000006196">
    <property type="component" value="Unassembled WGS sequence"/>
</dbReference>
<dbReference type="PROSITE" id="PS50928">
    <property type="entry name" value="ABC_TM1"/>
    <property type="match status" value="1"/>
</dbReference>
<dbReference type="Pfam" id="PF19300">
    <property type="entry name" value="BPD_transp_1_N"/>
    <property type="match status" value="1"/>
</dbReference>
<accession>C0XRK8</accession>
<evidence type="ECO:0000256" key="6">
    <source>
        <dbReference type="ARBA" id="ARBA00023136"/>
    </source>
</evidence>
<feature type="transmembrane region" description="Helical" evidence="7">
    <location>
        <begin position="104"/>
        <end position="125"/>
    </location>
</feature>
<evidence type="ECO:0000256" key="2">
    <source>
        <dbReference type="ARBA" id="ARBA00022448"/>
    </source>
</evidence>
<reference evidence="9" key="1">
    <citation type="submission" date="2009-01" db="EMBL/GenBank/DDBJ databases">
        <authorList>
            <person name="Qin X."/>
            <person name="Bachman B."/>
            <person name="Battles P."/>
            <person name="Bell A."/>
            <person name="Bess C."/>
            <person name="Bickham C."/>
            <person name="Chaboub L."/>
            <person name="Chen D."/>
            <person name="Coyle M."/>
            <person name="Deiros D.R."/>
            <person name="Dinh H."/>
            <person name="Forbes L."/>
            <person name="Fowler G."/>
            <person name="Francisco L."/>
            <person name="Fu Q."/>
            <person name="Gubbala S."/>
            <person name="Hale W."/>
            <person name="Han Y."/>
            <person name="Hemphill L."/>
            <person name="Highlander S.K."/>
            <person name="Hirani K."/>
            <person name="Hogues M."/>
            <person name="Jackson L."/>
            <person name="Jakkamsetti A."/>
            <person name="Javaid M."/>
            <person name="Jiang H."/>
            <person name="Korchina V."/>
            <person name="Kovar C."/>
            <person name="Lara F."/>
            <person name="Lee S."/>
            <person name="Mata R."/>
            <person name="Mathew T."/>
            <person name="Moen C."/>
            <person name="Morales K."/>
            <person name="Munidasa M."/>
            <person name="Nazareth L."/>
            <person name="Ngo R."/>
            <person name="Nguyen L."/>
            <person name="Okwuonu G."/>
            <person name="Ongeri F."/>
            <person name="Patil S."/>
            <person name="Petrosino J."/>
            <person name="Pham C."/>
            <person name="Pham P."/>
            <person name="Pu L.-L."/>
            <person name="Puazo M."/>
            <person name="Raj R."/>
            <person name="Reid J."/>
            <person name="Rouhana J."/>
            <person name="Saada N."/>
            <person name="Shang Y."/>
            <person name="Simmons D."/>
            <person name="Thornton R."/>
            <person name="Warren J."/>
            <person name="Weissenberger G."/>
            <person name="Zhang J."/>
            <person name="Zhang L."/>
            <person name="Zhou C."/>
            <person name="Zhu D."/>
            <person name="Muzny D."/>
            <person name="Worley K."/>
            <person name="Gibbs R."/>
        </authorList>
    </citation>
    <scope>NUCLEOTIDE SEQUENCE [LARGE SCALE GENOMIC DNA]</scope>
    <source>
        <strain evidence="9">DSM 44291</strain>
    </source>
</reference>
<dbReference type="SUPFAM" id="SSF161098">
    <property type="entry name" value="MetI-like"/>
    <property type="match status" value="1"/>
</dbReference>
<evidence type="ECO:0000256" key="4">
    <source>
        <dbReference type="ARBA" id="ARBA00022692"/>
    </source>
</evidence>
<dbReference type="Gene3D" id="1.10.3720.10">
    <property type="entry name" value="MetI-like"/>
    <property type="match status" value="1"/>
</dbReference>
<protein>
    <submittedName>
        <fullName evidence="9">ABC transporter, permease protein</fullName>
    </submittedName>
</protein>
<keyword evidence="10" id="KW-1185">Reference proteome</keyword>
<evidence type="ECO:0000256" key="1">
    <source>
        <dbReference type="ARBA" id="ARBA00004651"/>
    </source>
</evidence>
<dbReference type="InterPro" id="IPR045621">
    <property type="entry name" value="BPD_transp_1_N"/>
</dbReference>
<dbReference type="PANTHER" id="PTHR43163:SF6">
    <property type="entry name" value="DIPEPTIDE TRANSPORT SYSTEM PERMEASE PROTEIN DPPB-RELATED"/>
    <property type="match status" value="1"/>
</dbReference>
<evidence type="ECO:0000313" key="9">
    <source>
        <dbReference type="EMBL" id="EEI17140.1"/>
    </source>
</evidence>
<feature type="transmembrane region" description="Helical" evidence="7">
    <location>
        <begin position="234"/>
        <end position="259"/>
    </location>
</feature>
<dbReference type="STRING" id="525263.HMPREF0298_1078"/>
<dbReference type="GO" id="GO:0005886">
    <property type="term" value="C:plasma membrane"/>
    <property type="evidence" value="ECO:0007669"/>
    <property type="project" value="UniProtKB-SubCell"/>
</dbReference>
<dbReference type="EMBL" id="ACHJ01000103">
    <property type="protein sequence ID" value="EEI17140.1"/>
    <property type="molecule type" value="Genomic_DNA"/>
</dbReference>
<comment type="subcellular location">
    <subcellularLocation>
        <location evidence="1 7">Cell membrane</location>
        <topology evidence="1 7">Multi-pass membrane protein</topology>
    </subcellularLocation>
</comment>
<dbReference type="Pfam" id="PF00528">
    <property type="entry name" value="BPD_transp_1"/>
    <property type="match status" value="1"/>
</dbReference>
<keyword evidence="3" id="KW-1003">Cell membrane</keyword>
<organism evidence="9 10">
    <name type="scientific">Corynebacterium lipophiloflavum (strain ATCC 700352 / DSM 44291 / CCUG 37336 / JCM 10383 / DMMZ 1944)</name>
    <dbReference type="NCBI Taxonomy" id="525263"/>
    <lineage>
        <taxon>Bacteria</taxon>
        <taxon>Bacillati</taxon>
        <taxon>Actinomycetota</taxon>
        <taxon>Actinomycetes</taxon>
        <taxon>Mycobacteriales</taxon>
        <taxon>Corynebacteriaceae</taxon>
        <taxon>Corynebacterium</taxon>
    </lineage>
</organism>
<keyword evidence="6 7" id="KW-0472">Membrane</keyword>
<feature type="transmembrane region" description="Helical" evidence="7">
    <location>
        <begin position="178"/>
        <end position="197"/>
    </location>
</feature>
<feature type="domain" description="ABC transmembrane type-1" evidence="8">
    <location>
        <begin position="100"/>
        <end position="297"/>
    </location>
</feature>
<evidence type="ECO:0000313" key="10">
    <source>
        <dbReference type="Proteomes" id="UP000006196"/>
    </source>
</evidence>
<comment type="caution">
    <text evidence="9">The sequence shown here is derived from an EMBL/GenBank/DDBJ whole genome shotgun (WGS) entry which is preliminary data.</text>
</comment>
<gene>
    <name evidence="9" type="ORF">HMPREF0298_1078</name>
</gene>
<dbReference type="PANTHER" id="PTHR43163">
    <property type="entry name" value="DIPEPTIDE TRANSPORT SYSTEM PERMEASE PROTEIN DPPB-RELATED"/>
    <property type="match status" value="1"/>
</dbReference>
<keyword evidence="5 7" id="KW-1133">Transmembrane helix</keyword>
<feature type="transmembrane region" description="Helical" evidence="7">
    <location>
        <begin position="137"/>
        <end position="166"/>
    </location>
</feature>
<comment type="similarity">
    <text evidence="7">Belongs to the binding-protein-dependent transport system permease family.</text>
</comment>
<dbReference type="AlphaFoldDB" id="C0XRK8"/>
<dbReference type="HOGENOM" id="CLU_036879_0_2_11"/>
<dbReference type="InterPro" id="IPR000515">
    <property type="entry name" value="MetI-like"/>
</dbReference>
<name>C0XRK8_CORLD</name>
<keyword evidence="4 7" id="KW-0812">Transmembrane</keyword>
<evidence type="ECO:0000256" key="7">
    <source>
        <dbReference type="RuleBase" id="RU363032"/>
    </source>
</evidence>
<dbReference type="InterPro" id="IPR035906">
    <property type="entry name" value="MetI-like_sf"/>
</dbReference>
<evidence type="ECO:0000256" key="5">
    <source>
        <dbReference type="ARBA" id="ARBA00022989"/>
    </source>
</evidence>
<proteinExistence type="inferred from homology"/>
<sequence>MNARAAMRFVLRSLSRFAVLLLLASIIIFLLLRAVPGDPARVALGVTATDEAVAALSAQLGTDRPLHTQYLEWVGGLATGDFGVSLASRTDITPTVVERAGVSLTLTVLAMAASMAIAVPLGVYLSQRENRADGAIVAALTQVGIVVPSFLVGILAVGLFSLRLGWLPANGWGTPSHVVLPVLALTLVQAAILTRYVRGAVVEEMGKDYVRTARAKGASTSTALYRHAVKNAALSVLTVTGIQLSSLIVGAVVIERVFAIPGLGTMLLDAVANRDLTTVQTVLMLLVAFTLVVNLVVDVLYAVIDPRIRRKA</sequence>
<dbReference type="GO" id="GO:0071916">
    <property type="term" value="F:dipeptide transmembrane transporter activity"/>
    <property type="evidence" value="ECO:0007669"/>
    <property type="project" value="TreeGrafter"/>
</dbReference>